<reference evidence="3" key="1">
    <citation type="journal article" date="2020" name="Fungal Divers.">
        <title>Resolving the Mortierellaceae phylogeny through synthesis of multi-gene phylogenetics and phylogenomics.</title>
        <authorList>
            <person name="Vandepol N."/>
            <person name="Liber J."/>
            <person name="Desiro A."/>
            <person name="Na H."/>
            <person name="Kennedy M."/>
            <person name="Barry K."/>
            <person name="Grigoriev I.V."/>
            <person name="Miller A.N."/>
            <person name="O'Donnell K."/>
            <person name="Stajich J.E."/>
            <person name="Bonito G."/>
        </authorList>
    </citation>
    <scope>NUCLEOTIDE SEQUENCE</scope>
    <source>
        <strain evidence="3">CK1249</strain>
    </source>
</reference>
<name>A0A9P6LWP9_MORAP</name>
<feature type="compositionally biased region" description="Polar residues" evidence="1">
    <location>
        <begin position="291"/>
        <end position="308"/>
    </location>
</feature>
<feature type="region of interest" description="Disordered" evidence="1">
    <location>
        <begin position="291"/>
        <end position="390"/>
    </location>
</feature>
<keyword evidence="4" id="KW-1185">Reference proteome</keyword>
<gene>
    <name evidence="3" type="ORF">BGZ70_003050</name>
</gene>
<comment type="caution">
    <text evidence="3">The sequence shown here is derived from an EMBL/GenBank/DDBJ whole genome shotgun (WGS) entry which is preliminary data.</text>
</comment>
<organism evidence="3 4">
    <name type="scientific">Mortierella alpina</name>
    <name type="common">Oleaginous fungus</name>
    <name type="synonym">Mortierella renispora</name>
    <dbReference type="NCBI Taxonomy" id="64518"/>
    <lineage>
        <taxon>Eukaryota</taxon>
        <taxon>Fungi</taxon>
        <taxon>Fungi incertae sedis</taxon>
        <taxon>Mucoromycota</taxon>
        <taxon>Mortierellomycotina</taxon>
        <taxon>Mortierellomycetes</taxon>
        <taxon>Mortierellales</taxon>
        <taxon>Mortierellaceae</taxon>
        <taxon>Mortierella</taxon>
    </lineage>
</organism>
<keyword evidence="2" id="KW-0812">Transmembrane</keyword>
<feature type="compositionally biased region" description="Polar residues" evidence="1">
    <location>
        <begin position="347"/>
        <end position="378"/>
    </location>
</feature>
<feature type="region of interest" description="Disordered" evidence="1">
    <location>
        <begin position="473"/>
        <end position="513"/>
    </location>
</feature>
<proteinExistence type="predicted"/>
<feature type="transmembrane region" description="Helical" evidence="2">
    <location>
        <begin position="123"/>
        <end position="146"/>
    </location>
</feature>
<accession>A0A9P6LWP9</accession>
<dbReference type="PROSITE" id="PS51257">
    <property type="entry name" value="PROKAR_LIPOPROTEIN"/>
    <property type="match status" value="1"/>
</dbReference>
<keyword evidence="2" id="KW-0472">Membrane</keyword>
<dbReference type="Proteomes" id="UP000738359">
    <property type="component" value="Unassembled WGS sequence"/>
</dbReference>
<dbReference type="AlphaFoldDB" id="A0A9P6LWP9"/>
<dbReference type="OrthoDB" id="5951731at2759"/>
<dbReference type="EMBL" id="JAAAHY010001790">
    <property type="protein sequence ID" value="KAF9946754.1"/>
    <property type="molecule type" value="Genomic_DNA"/>
</dbReference>
<feature type="compositionally biased region" description="Low complexity" evidence="1">
    <location>
        <begin position="318"/>
        <end position="331"/>
    </location>
</feature>
<evidence type="ECO:0000256" key="2">
    <source>
        <dbReference type="SAM" id="Phobius"/>
    </source>
</evidence>
<evidence type="ECO:0000313" key="3">
    <source>
        <dbReference type="EMBL" id="KAF9946754.1"/>
    </source>
</evidence>
<sequence>MCGSRACSSRDLQCQAQATAQYNFTTSCTADTSTCQVTCANPSGTLHASTSCLALSLNFSDGTECGQGGTCTSGVCIGGTIITFLKITCSGFRPKTELRFNQLHLLIVTVDSNNESFLKKNSVVLAISGAGVFVLLLTCFLGVCCLRRRRRIHNENAKRQEDAYPMSENLDRRSNIRIGLDPPHDQGLVDVFSSYEKGTLTRRTSSGLQQAHARTGRSADGPYAPNSLMSEQDMALDLESDANQRLNPALMSNWPAVPATARDRSAPLGRSPSHGSVYSSAVVTDKKWNQGLQSSGSSRKSPNTSNHAIYTPPPLPPSSAGSSKSPGPLSPYADEAMIIFPPDSPPRTVQASSSKNTGNLTVNGFRQPTTRAGETTMNAHDASADDDDEPSFLQLDNSLTIDRCTRDFSSAAKDRASVSSFFSTLALDPEPAPPLPLTMPPIMTPMLPEPSFASEEFIIPAPVARIVQAPAPIRAGSPSRTHSPSSPTSPASSVNSGSASSKQTLDYDRRQEDSKVAACFAQDLGFEIVEPSPSSSPRHKPATPTGSRRL</sequence>
<keyword evidence="2" id="KW-1133">Transmembrane helix</keyword>
<feature type="region of interest" description="Disordered" evidence="1">
    <location>
        <begin position="202"/>
        <end position="227"/>
    </location>
</feature>
<evidence type="ECO:0000313" key="4">
    <source>
        <dbReference type="Proteomes" id="UP000738359"/>
    </source>
</evidence>
<feature type="region of interest" description="Disordered" evidence="1">
    <location>
        <begin position="527"/>
        <end position="550"/>
    </location>
</feature>
<evidence type="ECO:0000256" key="1">
    <source>
        <dbReference type="SAM" id="MobiDB-lite"/>
    </source>
</evidence>
<protein>
    <submittedName>
        <fullName evidence="3">Uncharacterized protein</fullName>
    </submittedName>
</protein>
<feature type="compositionally biased region" description="Low complexity" evidence="1">
    <location>
        <begin position="477"/>
        <end position="501"/>
    </location>
</feature>